<feature type="domain" description="Secretin/TonB short N-terminal" evidence="10">
    <location>
        <begin position="239"/>
        <end position="287"/>
    </location>
</feature>
<evidence type="ECO:0000256" key="7">
    <source>
        <dbReference type="RuleBase" id="RU004003"/>
    </source>
</evidence>
<evidence type="ECO:0000313" key="12">
    <source>
        <dbReference type="Proteomes" id="UP000602004"/>
    </source>
</evidence>
<evidence type="ECO:0000256" key="9">
    <source>
        <dbReference type="SAM" id="MobiDB-lite"/>
    </source>
</evidence>
<comment type="similarity">
    <text evidence="7">Belongs to the bacterial secretin family.</text>
</comment>
<dbReference type="NCBIfam" id="TIGR02515">
    <property type="entry name" value="IV_pilus_PilQ"/>
    <property type="match status" value="1"/>
</dbReference>
<evidence type="ECO:0000259" key="10">
    <source>
        <dbReference type="SMART" id="SM00965"/>
    </source>
</evidence>
<dbReference type="Pfam" id="PF21305">
    <property type="entry name" value="type_II_gspD_N0"/>
    <property type="match status" value="1"/>
</dbReference>
<dbReference type="InterPro" id="IPR051808">
    <property type="entry name" value="Type_IV_pilus_biogenesis"/>
</dbReference>
<feature type="region of interest" description="Disordered" evidence="9">
    <location>
        <begin position="100"/>
        <end position="208"/>
    </location>
</feature>
<dbReference type="InterPro" id="IPR013355">
    <property type="entry name" value="Pilus_4_PilQ"/>
</dbReference>
<dbReference type="Pfam" id="PF03958">
    <property type="entry name" value="Secretin_N"/>
    <property type="match status" value="1"/>
</dbReference>
<dbReference type="Gene3D" id="3.30.1370.120">
    <property type="match status" value="1"/>
</dbReference>
<comment type="caution">
    <text evidence="11">The sequence shown here is derived from an EMBL/GenBank/DDBJ whole genome shotgun (WGS) entry which is preliminary data.</text>
</comment>
<dbReference type="InterPro" id="IPR001775">
    <property type="entry name" value="GspD/PilQ"/>
</dbReference>
<evidence type="ECO:0000256" key="1">
    <source>
        <dbReference type="ARBA" id="ARBA00004370"/>
    </source>
</evidence>
<proteinExistence type="inferred from homology"/>
<gene>
    <name evidence="11" type="ORF">GCM10011400_69810</name>
</gene>
<evidence type="ECO:0000256" key="4">
    <source>
        <dbReference type="ARBA" id="ARBA00022729"/>
    </source>
</evidence>
<evidence type="ECO:0000256" key="8">
    <source>
        <dbReference type="RuleBase" id="RU004004"/>
    </source>
</evidence>
<organism evidence="11 12">
    <name type="scientific">Paraburkholderia caffeinilytica</name>
    <dbReference type="NCBI Taxonomy" id="1761016"/>
    <lineage>
        <taxon>Bacteria</taxon>
        <taxon>Pseudomonadati</taxon>
        <taxon>Pseudomonadota</taxon>
        <taxon>Betaproteobacteria</taxon>
        <taxon>Burkholderiales</taxon>
        <taxon>Burkholderiaceae</taxon>
        <taxon>Paraburkholderia</taxon>
    </lineage>
</organism>
<keyword evidence="12" id="KW-1185">Reference proteome</keyword>
<dbReference type="PANTHER" id="PTHR30604:SF1">
    <property type="entry name" value="DNA UTILIZATION PROTEIN HOFQ"/>
    <property type="match status" value="1"/>
</dbReference>
<evidence type="ECO:0000256" key="6">
    <source>
        <dbReference type="ARBA" id="ARBA00023237"/>
    </source>
</evidence>
<evidence type="ECO:0000256" key="2">
    <source>
        <dbReference type="ARBA" id="ARBA00022448"/>
    </source>
</evidence>
<keyword evidence="2 8" id="KW-0813">Transport</keyword>
<dbReference type="InterPro" id="IPR049371">
    <property type="entry name" value="GspD-like_N0"/>
</dbReference>
<dbReference type="InterPro" id="IPR038591">
    <property type="entry name" value="NolW-like_sf"/>
</dbReference>
<keyword evidence="3" id="KW-0812">Transmembrane</keyword>
<keyword evidence="4" id="KW-0732">Signal</keyword>
<accession>A0ABQ1NFV8</accession>
<evidence type="ECO:0000313" key="11">
    <source>
        <dbReference type="EMBL" id="GGC71785.1"/>
    </source>
</evidence>
<dbReference type="SMART" id="SM00965">
    <property type="entry name" value="STN"/>
    <property type="match status" value="1"/>
</dbReference>
<dbReference type="InterPro" id="IPR004846">
    <property type="entry name" value="T2SS/T3SS_dom"/>
</dbReference>
<protein>
    <submittedName>
        <fullName evidence="11">Secretin</fullName>
    </submittedName>
</protein>
<dbReference type="Pfam" id="PF00263">
    <property type="entry name" value="Secretin"/>
    <property type="match status" value="1"/>
</dbReference>
<dbReference type="PRINTS" id="PR00811">
    <property type="entry name" value="BCTERIALGSPD"/>
</dbReference>
<dbReference type="Proteomes" id="UP000602004">
    <property type="component" value="Unassembled WGS sequence"/>
</dbReference>
<keyword evidence="6" id="KW-0998">Cell outer membrane</keyword>
<name>A0ABQ1NFV8_9BURK</name>
<reference evidence="12" key="1">
    <citation type="journal article" date="2019" name="Int. J. Syst. Evol. Microbiol.">
        <title>The Global Catalogue of Microorganisms (GCM) 10K type strain sequencing project: providing services to taxonomists for standard genome sequencing and annotation.</title>
        <authorList>
            <consortium name="The Broad Institute Genomics Platform"/>
            <consortium name="The Broad Institute Genome Sequencing Center for Infectious Disease"/>
            <person name="Wu L."/>
            <person name="Ma J."/>
        </authorList>
    </citation>
    <scope>NUCLEOTIDE SEQUENCE [LARGE SCALE GENOMIC DNA]</scope>
    <source>
        <strain evidence="12">CGMCC 1.15103</strain>
    </source>
</reference>
<evidence type="ECO:0000256" key="5">
    <source>
        <dbReference type="ARBA" id="ARBA00023136"/>
    </source>
</evidence>
<sequence>MRLMKAFGVAVSRAGIRVCSGFGVCRGLSGSMRGTAVRSLACSGIRNPARSGIRNPVRSLACSGIRNPVRNPARSLVVSMAISVGIAHASPPPLPTYMPIDDATAPPDARYDVPPLPRGIAAEVPNPFHDNSLDDSAADTGVSRRAATAGIGSTDDPAGDTDGSVPLRRQSAASARDDPTGTSALEGPPVPLPPLARLSGAPKTPADAKLAADDKPISLNFQRAELGAVLGAFAQFTGLNIVASERVRGAVSLRLDKVPWRTAFDTLLDVNGLAMERHGNVIWVAPITDLAARERQRFEAHARAADLEPLASRTFELHYARAEDVRRLLTGAGNQRVLSKRGAATADPRTNLLFVTDLEGRLAQITTLLASIDRPTRQVLIEARIVEGEHGFSRNLGVRLSMAAVNADGTARGLTGGKDGAVYDLSARPISGFDAATAGLTLFAAGATRLLNIELSALEAEGRGEIVSSPRVVTADRMKAVVEQGTELPYQAKVGQGVSGVQFRRATLKLEVEPQIMPDGRVVLDLDVAKDSVGEQTDAGPAINTKHVQTRVEVEDGGTVSIGGIYATDNRDDVTRVPVLGKIPVLGALFRHRAHRDQRSELAVFITPRVVQTN</sequence>
<comment type="subcellular location">
    <subcellularLocation>
        <location evidence="8">Cell outer membrane</location>
    </subcellularLocation>
    <subcellularLocation>
        <location evidence="1">Membrane</location>
    </subcellularLocation>
</comment>
<dbReference type="InterPro" id="IPR005644">
    <property type="entry name" value="NolW-like"/>
</dbReference>
<keyword evidence="5" id="KW-0472">Membrane</keyword>
<evidence type="ECO:0000256" key="3">
    <source>
        <dbReference type="ARBA" id="ARBA00022692"/>
    </source>
</evidence>
<dbReference type="InterPro" id="IPR011662">
    <property type="entry name" value="Secretin/TonB_short_N"/>
</dbReference>
<dbReference type="PANTHER" id="PTHR30604">
    <property type="entry name" value="PROTEIN TRANSPORT PROTEIN HOFQ"/>
    <property type="match status" value="1"/>
</dbReference>
<dbReference type="Gene3D" id="3.30.1370.130">
    <property type="match status" value="1"/>
</dbReference>
<dbReference type="EMBL" id="BMHL01000022">
    <property type="protein sequence ID" value="GGC71785.1"/>
    <property type="molecule type" value="Genomic_DNA"/>
</dbReference>